<organism evidence="7">
    <name type="scientific">Streptococcus sp. KHUD_010</name>
    <dbReference type="NCBI Taxonomy" id="3157339"/>
    <lineage>
        <taxon>Bacteria</taxon>
        <taxon>Bacillati</taxon>
        <taxon>Bacillota</taxon>
        <taxon>Bacilli</taxon>
        <taxon>Lactobacillales</taxon>
        <taxon>Streptococcaceae</taxon>
        <taxon>Streptococcus</taxon>
    </lineage>
</organism>
<dbReference type="InterPro" id="IPR053180">
    <property type="entry name" value="Ca-binding_acidic-repeat"/>
</dbReference>
<evidence type="ECO:0000256" key="2">
    <source>
        <dbReference type="ARBA" id="ARBA00022525"/>
    </source>
</evidence>
<dbReference type="InterPro" id="IPR010359">
    <property type="entry name" value="IrrE_HExxH"/>
</dbReference>
<name>A0AAU7PWZ5_9STRE</name>
<feature type="domain" description="IrrE N-terminal-like" evidence="6">
    <location>
        <begin position="616"/>
        <end position="681"/>
    </location>
</feature>
<evidence type="ECO:0000313" key="7">
    <source>
        <dbReference type="EMBL" id="XBS56729.1"/>
    </source>
</evidence>
<accession>A0AAU7PWZ5</accession>
<dbReference type="GO" id="GO:0008270">
    <property type="term" value="F:zinc ion binding"/>
    <property type="evidence" value="ECO:0007669"/>
    <property type="project" value="InterPro"/>
</dbReference>
<evidence type="ECO:0000256" key="5">
    <source>
        <dbReference type="SAM" id="MobiDB-lite"/>
    </source>
</evidence>
<sequence length="781" mass="88946">MAVNIDELKQLSMIDVAESLEMELKRQSGHTYYWTEHDSLKILTNTNRFHWFSRDVGGDVIQLVQSVKDVSFKEAVRFLQEGTFSQVENEMIEPVKQEPFSYVLQPYEHPDFELGRNYLKEERGLADDTINTFLASGNLAEATRKKGDYFEPVIVFKYKDLDGKLVGASLQGIVENRVQYPERGRLKQIMNHSDGLAGFSFDIGTPKRLVFFEAPIDLMSYYELKKDTLQDVRLVSMDGLKKGVISRYTADLLTDGKFSQVNSYTSILKALDSLNKTTKLITDDLITIAVDNDKEALKFIEKLKEDNIPFQIDLAPKSDGVKKMDWNEYLQKEKAGEKKMPEENSHKEFQAPSVSLEELYQSEFLADKLDSTEQENLQEERNLERTRDSDGDGLTDELEKSIGTNPYNSDTDGDGLTDSQEVAMGTNPLEPNPLSKELTTDQPTQSPTLSELIQAKDTKGLSKIMKEGIKDYFNSDQYKNYLEAISKLPSYSANNVMLLLSQNSEVSMVASFKKWQSDFERSVKKGQKALWIFAPYEFKLRDNNGQYKVNENGEIEKGIGFKLVPVFDVSQTQGKEIPQAVYELTDEGKSFDYETLYRALKSVSDDNKVAMHFQEIDSGARGFYNRETNEIAIKRGMTKAQTIKTIIHEMAHSELHNNKIVAEAGEKLTRSTKELQAESVAFVVSNHYGIDTSEYSFAYLANWSKDKEALTDLEAQLSIVQKEASQLIKKVDLKLEKIKTLNLTKDKTKESAFHEKLNRFKEKQSIQEKNKEPKKAKGISI</sequence>
<dbReference type="Gene3D" id="3.40.1360.10">
    <property type="match status" value="1"/>
</dbReference>
<keyword evidence="4" id="KW-0106">Calcium</keyword>
<dbReference type="RefSeq" id="WP_049512542.1">
    <property type="nucleotide sequence ID" value="NZ_CP157941.1"/>
</dbReference>
<dbReference type="Gene3D" id="3.90.580.10">
    <property type="entry name" value="Zinc finger, CHC2-type domain"/>
    <property type="match status" value="1"/>
</dbReference>
<proteinExistence type="predicted"/>
<dbReference type="GO" id="GO:0006260">
    <property type="term" value="P:DNA replication"/>
    <property type="evidence" value="ECO:0007669"/>
    <property type="project" value="InterPro"/>
</dbReference>
<dbReference type="PANTHER" id="PTHR37467:SF1">
    <property type="entry name" value="EXPORTED CALCIUM-BINDING GLYCOPROTEIN"/>
    <property type="match status" value="1"/>
</dbReference>
<dbReference type="Gene3D" id="1.10.10.2910">
    <property type="match status" value="1"/>
</dbReference>
<dbReference type="PANTHER" id="PTHR37467">
    <property type="entry name" value="EXPORTED CALCIUM-BINDING GLYCOPROTEIN-RELATED"/>
    <property type="match status" value="1"/>
</dbReference>
<feature type="compositionally biased region" description="Basic and acidic residues" evidence="5">
    <location>
        <begin position="378"/>
        <end position="390"/>
    </location>
</feature>
<dbReference type="InterPro" id="IPR059100">
    <property type="entry name" value="TSP3_bac"/>
</dbReference>
<dbReference type="AlphaFoldDB" id="A0AAU7PWZ5"/>
<dbReference type="EMBL" id="CP157941">
    <property type="protein sequence ID" value="XBS56729.1"/>
    <property type="molecule type" value="Genomic_DNA"/>
</dbReference>
<keyword evidence="2" id="KW-0964">Secreted</keyword>
<feature type="region of interest" description="Disordered" evidence="5">
    <location>
        <begin position="754"/>
        <end position="781"/>
    </location>
</feature>
<reference evidence="7" key="1">
    <citation type="submission" date="2024-06" db="EMBL/GenBank/DDBJ databases">
        <title>Complete genome sequence of Streptococcus sp. KHUD_010.</title>
        <authorList>
            <person name="Lee J.-H."/>
            <person name="Moon J.-H."/>
        </authorList>
    </citation>
    <scope>NUCLEOTIDE SEQUENCE</scope>
    <source>
        <strain evidence="7">KHUD_010</strain>
    </source>
</reference>
<dbReference type="Pfam" id="PF06114">
    <property type="entry name" value="Peptidase_M78"/>
    <property type="match status" value="1"/>
</dbReference>
<protein>
    <submittedName>
        <fullName evidence="7">DUF6782 family putative metallopeptidase</fullName>
    </submittedName>
</protein>
<feature type="region of interest" description="Disordered" evidence="5">
    <location>
        <begin position="370"/>
        <end position="451"/>
    </location>
</feature>
<comment type="subcellular location">
    <subcellularLocation>
        <location evidence="1">Secreted</location>
    </subcellularLocation>
</comment>
<keyword evidence="3" id="KW-0732">Signal</keyword>
<gene>
    <name evidence="7" type="ORF">ABKA15_06810</name>
</gene>
<evidence type="ECO:0000256" key="4">
    <source>
        <dbReference type="ARBA" id="ARBA00022837"/>
    </source>
</evidence>
<evidence type="ECO:0000256" key="3">
    <source>
        <dbReference type="ARBA" id="ARBA00022729"/>
    </source>
</evidence>
<evidence type="ECO:0000259" key="6">
    <source>
        <dbReference type="Pfam" id="PF06114"/>
    </source>
</evidence>
<evidence type="ECO:0000256" key="1">
    <source>
        <dbReference type="ARBA" id="ARBA00004613"/>
    </source>
</evidence>
<dbReference type="GO" id="GO:0003677">
    <property type="term" value="F:DNA binding"/>
    <property type="evidence" value="ECO:0007669"/>
    <property type="project" value="InterPro"/>
</dbReference>
<dbReference type="Pfam" id="PF18884">
    <property type="entry name" value="TSP3_bac"/>
    <property type="match status" value="2"/>
</dbReference>
<dbReference type="SUPFAM" id="SSF57783">
    <property type="entry name" value="Zinc beta-ribbon"/>
    <property type="match status" value="1"/>
</dbReference>
<dbReference type="InterPro" id="IPR036977">
    <property type="entry name" value="DNA_primase_Znf_CHC2"/>
</dbReference>
<feature type="compositionally biased region" description="Polar residues" evidence="5">
    <location>
        <begin position="440"/>
        <end position="451"/>
    </location>
</feature>
<feature type="compositionally biased region" description="Basic and acidic residues" evidence="5">
    <location>
        <begin position="754"/>
        <end position="775"/>
    </location>
</feature>